<dbReference type="Proteomes" id="UP001055811">
    <property type="component" value="Linkage Group LG06"/>
</dbReference>
<protein>
    <submittedName>
        <fullName evidence="1">Uncharacterized protein</fullName>
    </submittedName>
</protein>
<evidence type="ECO:0000313" key="2">
    <source>
        <dbReference type="Proteomes" id="UP001055811"/>
    </source>
</evidence>
<evidence type="ECO:0000313" key="1">
    <source>
        <dbReference type="EMBL" id="KAI3723028.1"/>
    </source>
</evidence>
<accession>A0ACB9BLX1</accession>
<organism evidence="1 2">
    <name type="scientific">Cichorium intybus</name>
    <name type="common">Chicory</name>
    <dbReference type="NCBI Taxonomy" id="13427"/>
    <lineage>
        <taxon>Eukaryota</taxon>
        <taxon>Viridiplantae</taxon>
        <taxon>Streptophyta</taxon>
        <taxon>Embryophyta</taxon>
        <taxon>Tracheophyta</taxon>
        <taxon>Spermatophyta</taxon>
        <taxon>Magnoliopsida</taxon>
        <taxon>eudicotyledons</taxon>
        <taxon>Gunneridae</taxon>
        <taxon>Pentapetalae</taxon>
        <taxon>asterids</taxon>
        <taxon>campanulids</taxon>
        <taxon>Asterales</taxon>
        <taxon>Asteraceae</taxon>
        <taxon>Cichorioideae</taxon>
        <taxon>Cichorieae</taxon>
        <taxon>Cichoriinae</taxon>
        <taxon>Cichorium</taxon>
    </lineage>
</organism>
<comment type="caution">
    <text evidence="1">The sequence shown here is derived from an EMBL/GenBank/DDBJ whole genome shotgun (WGS) entry which is preliminary data.</text>
</comment>
<sequence>MTESMCFGSYYFPFRSDPITPFSLLTSTSSLHPTTPSHRLLLWIQVLVDYQGSLIVSSFTNIILGFSRAWGIFTRLFSTVIIGGYVCVVGLGLYGRGFPQRLHDRAHQILEIFVLLFCIALVWALLLYSPKLVVIKMLIHALARRLSKTHNRAVALKTLIVIHRALREVDPTFQEEFSTMEEAETIMGLFWLERPRTKDLDTPHLLEQLPALQQLLFRVLGCQPQGAAVHNFVIQLALSMVATESIKIYNVISDGSVNLVDKFFEMQRST</sequence>
<gene>
    <name evidence="1" type="ORF">L2E82_34323</name>
</gene>
<reference evidence="2" key="1">
    <citation type="journal article" date="2022" name="Mol. Ecol. Resour.">
        <title>The genomes of chicory, endive, great burdock and yacon provide insights into Asteraceae palaeo-polyploidization history and plant inulin production.</title>
        <authorList>
            <person name="Fan W."/>
            <person name="Wang S."/>
            <person name="Wang H."/>
            <person name="Wang A."/>
            <person name="Jiang F."/>
            <person name="Liu H."/>
            <person name="Zhao H."/>
            <person name="Xu D."/>
            <person name="Zhang Y."/>
        </authorList>
    </citation>
    <scope>NUCLEOTIDE SEQUENCE [LARGE SCALE GENOMIC DNA]</scope>
    <source>
        <strain evidence="2">cv. Punajuju</strain>
    </source>
</reference>
<proteinExistence type="predicted"/>
<keyword evidence="2" id="KW-1185">Reference proteome</keyword>
<name>A0ACB9BLX1_CICIN</name>
<dbReference type="EMBL" id="CM042014">
    <property type="protein sequence ID" value="KAI3723028.1"/>
    <property type="molecule type" value="Genomic_DNA"/>
</dbReference>
<reference evidence="1 2" key="2">
    <citation type="journal article" date="2022" name="Mol. Ecol. Resour.">
        <title>The genomes of chicory, endive, great burdock and yacon provide insights into Asteraceae paleo-polyploidization history and plant inulin production.</title>
        <authorList>
            <person name="Fan W."/>
            <person name="Wang S."/>
            <person name="Wang H."/>
            <person name="Wang A."/>
            <person name="Jiang F."/>
            <person name="Liu H."/>
            <person name="Zhao H."/>
            <person name="Xu D."/>
            <person name="Zhang Y."/>
        </authorList>
    </citation>
    <scope>NUCLEOTIDE SEQUENCE [LARGE SCALE GENOMIC DNA]</scope>
    <source>
        <strain evidence="2">cv. Punajuju</strain>
        <tissue evidence="1">Leaves</tissue>
    </source>
</reference>